<name>A0ABX5HYV8_9GAMM</name>
<evidence type="ECO:0000313" key="3">
    <source>
        <dbReference type="Proteomes" id="UP000240506"/>
    </source>
</evidence>
<reference evidence="2 3" key="1">
    <citation type="submission" date="2018-03" db="EMBL/GenBank/DDBJ databases">
        <authorList>
            <person name="Dailey F.E."/>
        </authorList>
    </citation>
    <scope>NUCLEOTIDE SEQUENCE [LARGE SCALE GENOMIC DNA]</scope>
    <source>
        <strain evidence="2 3">CW7</strain>
    </source>
</reference>
<dbReference type="SUPFAM" id="SSF55729">
    <property type="entry name" value="Acyl-CoA N-acyltransferases (Nat)"/>
    <property type="match status" value="1"/>
</dbReference>
<dbReference type="Proteomes" id="UP000240506">
    <property type="component" value="Unassembled WGS sequence"/>
</dbReference>
<dbReference type="EMBL" id="PYSG01000002">
    <property type="protein sequence ID" value="PTA51464.1"/>
    <property type="molecule type" value="Genomic_DNA"/>
</dbReference>
<reference evidence="2 3" key="2">
    <citation type="submission" date="2018-04" db="EMBL/GenBank/DDBJ databases">
        <title>Genomic sequence of a freshwater isolate of Shewanella morhuae.</title>
        <authorList>
            <person name="Castillo D.E."/>
            <person name="Gram L."/>
        </authorList>
    </citation>
    <scope>NUCLEOTIDE SEQUENCE [LARGE SCALE GENOMIC DNA]</scope>
    <source>
        <strain evidence="2 3">CW7</strain>
    </source>
</reference>
<evidence type="ECO:0000313" key="2">
    <source>
        <dbReference type="EMBL" id="PTA51464.1"/>
    </source>
</evidence>
<dbReference type="Pfam" id="PF13673">
    <property type="entry name" value="Acetyltransf_10"/>
    <property type="match status" value="1"/>
</dbReference>
<dbReference type="InterPro" id="IPR000182">
    <property type="entry name" value="GNAT_dom"/>
</dbReference>
<sequence length="161" mass="18016">MQWQNLTFNQLNANTLYDILKLRVDVFVVEQACAYPELDDKDRHPQTQHLIGLSPAGELLSYARILPPGLSYPEASIGRVVVSPSARGKGLAIPLMQHAIESALATWPDAGIQIGAQDYLKAFYQKLGFKACSQMYLEDGIPHLDMRYQGIQVSYQYELST</sequence>
<dbReference type="RefSeq" id="WP_107883786.1">
    <property type="nucleotide sequence ID" value="NZ_PYSG01000002.1"/>
</dbReference>
<dbReference type="CDD" id="cd04301">
    <property type="entry name" value="NAT_SF"/>
    <property type="match status" value="1"/>
</dbReference>
<protein>
    <submittedName>
        <fullName evidence="2">GNAT family N-acetyltransferase</fullName>
    </submittedName>
</protein>
<keyword evidence="3" id="KW-1185">Reference proteome</keyword>
<dbReference type="InterPro" id="IPR016181">
    <property type="entry name" value="Acyl_CoA_acyltransferase"/>
</dbReference>
<accession>A0ABX5HYV8</accession>
<comment type="caution">
    <text evidence="2">The sequence shown here is derived from an EMBL/GenBank/DDBJ whole genome shotgun (WGS) entry which is preliminary data.</text>
</comment>
<dbReference type="PROSITE" id="PS51186">
    <property type="entry name" value="GNAT"/>
    <property type="match status" value="1"/>
</dbReference>
<evidence type="ECO:0000259" key="1">
    <source>
        <dbReference type="PROSITE" id="PS51186"/>
    </source>
</evidence>
<gene>
    <name evidence="2" type="ORF">C9I43_13685</name>
</gene>
<feature type="domain" description="N-acetyltransferase" evidence="1">
    <location>
        <begin position="6"/>
        <end position="151"/>
    </location>
</feature>
<dbReference type="Gene3D" id="3.40.630.30">
    <property type="match status" value="1"/>
</dbReference>
<organism evidence="2 3">
    <name type="scientific">Shewanella morhuae</name>
    <dbReference type="NCBI Taxonomy" id="365591"/>
    <lineage>
        <taxon>Bacteria</taxon>
        <taxon>Pseudomonadati</taxon>
        <taxon>Pseudomonadota</taxon>
        <taxon>Gammaproteobacteria</taxon>
        <taxon>Alteromonadales</taxon>
        <taxon>Shewanellaceae</taxon>
        <taxon>Shewanella</taxon>
    </lineage>
</organism>
<proteinExistence type="predicted"/>